<evidence type="ECO:0000256" key="1">
    <source>
        <dbReference type="SAM" id="MobiDB-lite"/>
    </source>
</evidence>
<feature type="region of interest" description="Disordered" evidence="1">
    <location>
        <begin position="67"/>
        <end position="88"/>
    </location>
</feature>
<protein>
    <submittedName>
        <fullName evidence="2">Uncharacterized protein</fullName>
    </submittedName>
</protein>
<proteinExistence type="predicted"/>
<evidence type="ECO:0000313" key="2">
    <source>
        <dbReference type="EMBL" id="MBW0488701.1"/>
    </source>
</evidence>
<sequence>MRGEGAFGNNAEVGRATNFLVNLSGIVSGAHDKNCFDIVPVGEIIIIPRVFGILYIASSADGSAAAQPSDAQLRSQKNKFGSGKDLPL</sequence>
<dbReference type="EMBL" id="AVOT02009729">
    <property type="protein sequence ID" value="MBW0488701.1"/>
    <property type="molecule type" value="Genomic_DNA"/>
</dbReference>
<feature type="compositionally biased region" description="Polar residues" evidence="1">
    <location>
        <begin position="69"/>
        <end position="79"/>
    </location>
</feature>
<accession>A0A9Q3CP42</accession>
<comment type="caution">
    <text evidence="2">The sequence shown here is derived from an EMBL/GenBank/DDBJ whole genome shotgun (WGS) entry which is preliminary data.</text>
</comment>
<organism evidence="2 3">
    <name type="scientific">Austropuccinia psidii MF-1</name>
    <dbReference type="NCBI Taxonomy" id="1389203"/>
    <lineage>
        <taxon>Eukaryota</taxon>
        <taxon>Fungi</taxon>
        <taxon>Dikarya</taxon>
        <taxon>Basidiomycota</taxon>
        <taxon>Pucciniomycotina</taxon>
        <taxon>Pucciniomycetes</taxon>
        <taxon>Pucciniales</taxon>
        <taxon>Sphaerophragmiaceae</taxon>
        <taxon>Austropuccinia</taxon>
    </lineage>
</organism>
<name>A0A9Q3CP42_9BASI</name>
<dbReference type="Proteomes" id="UP000765509">
    <property type="component" value="Unassembled WGS sequence"/>
</dbReference>
<reference evidence="2" key="1">
    <citation type="submission" date="2021-03" db="EMBL/GenBank/DDBJ databases">
        <title>Draft genome sequence of rust myrtle Austropuccinia psidii MF-1, a brazilian biotype.</title>
        <authorList>
            <person name="Quecine M.C."/>
            <person name="Pachon D.M.R."/>
            <person name="Bonatelli M.L."/>
            <person name="Correr F.H."/>
            <person name="Franceschini L.M."/>
            <person name="Leite T.F."/>
            <person name="Margarido G.R.A."/>
            <person name="Almeida C.A."/>
            <person name="Ferrarezi J.A."/>
            <person name="Labate C.A."/>
        </authorList>
    </citation>
    <scope>NUCLEOTIDE SEQUENCE</scope>
    <source>
        <strain evidence="2">MF-1</strain>
    </source>
</reference>
<keyword evidence="3" id="KW-1185">Reference proteome</keyword>
<gene>
    <name evidence="2" type="ORF">O181_028416</name>
</gene>
<dbReference type="AlphaFoldDB" id="A0A9Q3CP42"/>
<evidence type="ECO:0000313" key="3">
    <source>
        <dbReference type="Proteomes" id="UP000765509"/>
    </source>
</evidence>